<dbReference type="GO" id="GO:0006508">
    <property type="term" value="P:proteolysis"/>
    <property type="evidence" value="ECO:0007669"/>
    <property type="project" value="UniProtKB-KW"/>
</dbReference>
<dbReference type="EMBL" id="CP002736">
    <property type="protein sequence ID" value="AEF94878.1"/>
    <property type="molecule type" value="Genomic_DNA"/>
</dbReference>
<keyword evidence="11" id="KW-0482">Metalloprotease</keyword>
<evidence type="ECO:0000256" key="8">
    <source>
        <dbReference type="ARBA" id="ARBA00022801"/>
    </source>
</evidence>
<dbReference type="HOGENOM" id="CLU_086979_1_1_9"/>
<sequence precursor="true">MFNFPSARELVLMALPILLALTFHEFAHAWVAHKLGDNTAKNMGRLTLNPLKHLDPIGTLLLFLAGFGWAKPVPVNPWNFDHPKKGMMLVSLAGPVTNMLLAILGTVLFGLLTPAGNLFAVLQYFIYINVILAVFNFLPMPPLDGSKILAGILPGRQEWLDNLERYGSAILLFLIILGLLNPILNFFINPIMNMLNALAVIIARVPL</sequence>
<evidence type="ECO:0000256" key="1">
    <source>
        <dbReference type="ARBA" id="ARBA00001947"/>
    </source>
</evidence>
<feature type="transmembrane region" description="Helical" evidence="13">
    <location>
        <begin position="166"/>
        <end position="188"/>
    </location>
</feature>
<keyword evidence="4" id="KW-1003">Cell membrane</keyword>
<evidence type="ECO:0000256" key="6">
    <source>
        <dbReference type="ARBA" id="ARBA00022692"/>
    </source>
</evidence>
<keyword evidence="9" id="KW-0862">Zinc</keyword>
<keyword evidence="5" id="KW-0645">Protease</keyword>
<keyword evidence="8" id="KW-0378">Hydrolase</keyword>
<evidence type="ECO:0000256" key="7">
    <source>
        <dbReference type="ARBA" id="ARBA00022723"/>
    </source>
</evidence>
<keyword evidence="16" id="KW-1185">Reference proteome</keyword>
<keyword evidence="10 13" id="KW-1133">Transmembrane helix</keyword>
<proteinExistence type="inferred from homology"/>
<dbReference type="InterPro" id="IPR052348">
    <property type="entry name" value="Metallopeptidase_M50B"/>
</dbReference>
<protein>
    <submittedName>
        <fullName evidence="15">Peptidase M50</fullName>
    </submittedName>
</protein>
<evidence type="ECO:0000256" key="10">
    <source>
        <dbReference type="ARBA" id="ARBA00022989"/>
    </source>
</evidence>
<reference evidence="15" key="1">
    <citation type="submission" date="2011-05" db="EMBL/GenBank/DDBJ databases">
        <title>Complete sequence of Desulfotomaculum carboxydivorans CO-1-SRB.</title>
        <authorList>
            <consortium name="US DOE Joint Genome Institute"/>
            <person name="Lucas S."/>
            <person name="Han J."/>
            <person name="Lapidus A."/>
            <person name="Cheng J.-F."/>
            <person name="Goodwin L."/>
            <person name="Pitluck S."/>
            <person name="Peters L."/>
            <person name="Mikhailova N."/>
            <person name="Lu M."/>
            <person name="Han C."/>
            <person name="Tapia R."/>
            <person name="Land M."/>
            <person name="Hauser L."/>
            <person name="Kyrpides N."/>
            <person name="Ivanova N."/>
            <person name="Pagani I."/>
            <person name="Stams A."/>
            <person name="Plugge C."/>
            <person name="Muyzer G."/>
            <person name="Kuever J."/>
            <person name="Parshina S."/>
            <person name="Ivanova A."/>
            <person name="Nazina T."/>
            <person name="Woyke T."/>
        </authorList>
    </citation>
    <scope>NUCLEOTIDE SEQUENCE [LARGE SCALE GENOMIC DNA]</scope>
    <source>
        <strain evidence="15">CO-1-SRB</strain>
    </source>
</reference>
<organism evidence="15 16">
    <name type="scientific">Desulfotomaculum nigrificans (strain DSM 14880 / VKM B-2319 / CO-1-SRB)</name>
    <name type="common">Desulfotomaculum carboxydivorans</name>
    <dbReference type="NCBI Taxonomy" id="868595"/>
    <lineage>
        <taxon>Bacteria</taxon>
        <taxon>Bacillati</taxon>
        <taxon>Bacillota</taxon>
        <taxon>Clostridia</taxon>
        <taxon>Eubacteriales</taxon>
        <taxon>Desulfotomaculaceae</taxon>
        <taxon>Desulfotomaculum</taxon>
    </lineage>
</organism>
<evidence type="ECO:0000256" key="9">
    <source>
        <dbReference type="ARBA" id="ARBA00022833"/>
    </source>
</evidence>
<accession>F6B9A6</accession>
<evidence type="ECO:0000256" key="4">
    <source>
        <dbReference type="ARBA" id="ARBA00022475"/>
    </source>
</evidence>
<dbReference type="CDD" id="cd06158">
    <property type="entry name" value="S2P-M50_like_1"/>
    <property type="match status" value="1"/>
</dbReference>
<evidence type="ECO:0000259" key="14">
    <source>
        <dbReference type="Pfam" id="PF02163"/>
    </source>
</evidence>
<dbReference type="eggNOG" id="COG1994">
    <property type="taxonomic scope" value="Bacteria"/>
</dbReference>
<evidence type="ECO:0000256" key="3">
    <source>
        <dbReference type="ARBA" id="ARBA00007931"/>
    </source>
</evidence>
<keyword evidence="7" id="KW-0479">Metal-binding</keyword>
<dbReference type="GO" id="GO:0005886">
    <property type="term" value="C:plasma membrane"/>
    <property type="evidence" value="ECO:0007669"/>
    <property type="project" value="UniProtKB-SubCell"/>
</dbReference>
<evidence type="ECO:0000313" key="15">
    <source>
        <dbReference type="EMBL" id="AEF94878.1"/>
    </source>
</evidence>
<evidence type="ECO:0000256" key="11">
    <source>
        <dbReference type="ARBA" id="ARBA00023049"/>
    </source>
</evidence>
<gene>
    <name evidence="15" type="ordered locus">Desca_2039</name>
</gene>
<dbReference type="Proteomes" id="UP000009226">
    <property type="component" value="Chromosome"/>
</dbReference>
<dbReference type="Pfam" id="PF02163">
    <property type="entry name" value="Peptidase_M50"/>
    <property type="match status" value="1"/>
</dbReference>
<keyword evidence="12 13" id="KW-0472">Membrane</keyword>
<evidence type="ECO:0000313" key="16">
    <source>
        <dbReference type="Proteomes" id="UP000009226"/>
    </source>
</evidence>
<comment type="similarity">
    <text evidence="3">Belongs to the peptidase M50B family.</text>
</comment>
<name>F6B9A6_DESCC</name>
<dbReference type="GO" id="GO:0008237">
    <property type="term" value="F:metallopeptidase activity"/>
    <property type="evidence" value="ECO:0007669"/>
    <property type="project" value="UniProtKB-KW"/>
</dbReference>
<evidence type="ECO:0000256" key="13">
    <source>
        <dbReference type="SAM" id="Phobius"/>
    </source>
</evidence>
<feature type="transmembrane region" description="Helical" evidence="13">
    <location>
        <begin position="90"/>
        <end position="112"/>
    </location>
</feature>
<dbReference type="PANTHER" id="PTHR35864">
    <property type="entry name" value="ZINC METALLOPROTEASE MJ0611-RELATED"/>
    <property type="match status" value="1"/>
</dbReference>
<dbReference type="KEGG" id="dca:Desca_2039"/>
<keyword evidence="6 13" id="KW-0812">Transmembrane</keyword>
<dbReference type="PANTHER" id="PTHR35864:SF1">
    <property type="entry name" value="ZINC METALLOPROTEASE YWHC-RELATED"/>
    <property type="match status" value="1"/>
</dbReference>
<feature type="transmembrane region" description="Helical" evidence="13">
    <location>
        <begin position="53"/>
        <end position="70"/>
    </location>
</feature>
<dbReference type="STRING" id="868595.Desca_2039"/>
<dbReference type="InterPro" id="IPR008915">
    <property type="entry name" value="Peptidase_M50"/>
</dbReference>
<dbReference type="InterPro" id="IPR044537">
    <property type="entry name" value="Rip2-like"/>
</dbReference>
<dbReference type="AlphaFoldDB" id="F6B9A6"/>
<evidence type="ECO:0000256" key="2">
    <source>
        <dbReference type="ARBA" id="ARBA00004651"/>
    </source>
</evidence>
<dbReference type="GO" id="GO:0046872">
    <property type="term" value="F:metal ion binding"/>
    <property type="evidence" value="ECO:0007669"/>
    <property type="project" value="UniProtKB-KW"/>
</dbReference>
<comment type="subcellular location">
    <subcellularLocation>
        <location evidence="2">Cell membrane</location>
        <topology evidence="2">Multi-pass membrane protein</topology>
    </subcellularLocation>
</comment>
<evidence type="ECO:0000256" key="5">
    <source>
        <dbReference type="ARBA" id="ARBA00022670"/>
    </source>
</evidence>
<feature type="domain" description="Peptidase M50" evidence="14">
    <location>
        <begin position="117"/>
        <end position="172"/>
    </location>
</feature>
<evidence type="ECO:0000256" key="12">
    <source>
        <dbReference type="ARBA" id="ARBA00023136"/>
    </source>
</evidence>
<feature type="transmembrane region" description="Helical" evidence="13">
    <location>
        <begin position="118"/>
        <end position="138"/>
    </location>
</feature>
<comment type="cofactor">
    <cofactor evidence="1">
        <name>Zn(2+)</name>
        <dbReference type="ChEBI" id="CHEBI:29105"/>
    </cofactor>
</comment>